<protein>
    <submittedName>
        <fullName evidence="2">ZN250 protein</fullName>
    </submittedName>
</protein>
<dbReference type="AlphaFoldDB" id="A0A7K8YXI4"/>
<organism evidence="2 3">
    <name type="scientific">Sakesphorus luctuosus</name>
    <dbReference type="NCBI Taxonomy" id="419690"/>
    <lineage>
        <taxon>Eukaryota</taxon>
        <taxon>Metazoa</taxon>
        <taxon>Chordata</taxon>
        <taxon>Craniata</taxon>
        <taxon>Vertebrata</taxon>
        <taxon>Euteleostomi</taxon>
        <taxon>Archelosauria</taxon>
        <taxon>Archosauria</taxon>
        <taxon>Dinosauria</taxon>
        <taxon>Saurischia</taxon>
        <taxon>Theropoda</taxon>
        <taxon>Coelurosauria</taxon>
        <taxon>Aves</taxon>
        <taxon>Neognathae</taxon>
        <taxon>Neoaves</taxon>
        <taxon>Telluraves</taxon>
        <taxon>Australaves</taxon>
        <taxon>Passeriformes</taxon>
        <taxon>Thamnophilidae</taxon>
        <taxon>Sakesphorus</taxon>
    </lineage>
</organism>
<sequence length="67" mass="7878">SLWQVPVTLEDVMVFLSQDEWELLLVGQRELYRDVMADTYELLTSLGYPGPKPDILQRLERGEEPWI</sequence>
<reference evidence="2 3" key="1">
    <citation type="submission" date="2019-09" db="EMBL/GenBank/DDBJ databases">
        <title>Bird 10,000 Genomes (B10K) Project - Family phase.</title>
        <authorList>
            <person name="Zhang G."/>
        </authorList>
    </citation>
    <scope>NUCLEOTIDE SEQUENCE [LARGE SCALE GENOMIC DNA]</scope>
    <source>
        <strain evidence="2">B10K-DU-001-06</strain>
        <tissue evidence="2">Muscle</tissue>
    </source>
</reference>
<dbReference type="EMBL" id="VWZD01008769">
    <property type="protein sequence ID" value="NXG07715.1"/>
    <property type="molecule type" value="Genomic_DNA"/>
</dbReference>
<dbReference type="InterPro" id="IPR001909">
    <property type="entry name" value="KRAB"/>
</dbReference>
<dbReference type="InterPro" id="IPR036051">
    <property type="entry name" value="KRAB_dom_sf"/>
</dbReference>
<name>A0A7K8YXI4_9PASS</name>
<dbReference type="PROSITE" id="PS50805">
    <property type="entry name" value="KRAB"/>
    <property type="match status" value="1"/>
</dbReference>
<evidence type="ECO:0000259" key="1">
    <source>
        <dbReference type="PROSITE" id="PS50805"/>
    </source>
</evidence>
<gene>
    <name evidence="2" type="primary">Znf250</name>
    <name evidence="2" type="ORF">SAKLUC_R02617</name>
</gene>
<feature type="non-terminal residue" evidence="2">
    <location>
        <position position="1"/>
    </location>
</feature>
<keyword evidence="3" id="KW-1185">Reference proteome</keyword>
<dbReference type="Gene3D" id="6.10.140.140">
    <property type="match status" value="1"/>
</dbReference>
<dbReference type="Proteomes" id="UP000558958">
    <property type="component" value="Unassembled WGS sequence"/>
</dbReference>
<dbReference type="CDD" id="cd07765">
    <property type="entry name" value="KRAB_A-box"/>
    <property type="match status" value="1"/>
</dbReference>
<dbReference type="Pfam" id="PF01352">
    <property type="entry name" value="KRAB"/>
    <property type="match status" value="1"/>
</dbReference>
<dbReference type="PANTHER" id="PTHR23232">
    <property type="entry name" value="KRAB DOMAIN C2H2 ZINC FINGER"/>
    <property type="match status" value="1"/>
</dbReference>
<dbReference type="GO" id="GO:0006355">
    <property type="term" value="P:regulation of DNA-templated transcription"/>
    <property type="evidence" value="ECO:0007669"/>
    <property type="project" value="InterPro"/>
</dbReference>
<proteinExistence type="predicted"/>
<evidence type="ECO:0000313" key="3">
    <source>
        <dbReference type="Proteomes" id="UP000558958"/>
    </source>
</evidence>
<accession>A0A7K8YXI4</accession>
<dbReference type="SMART" id="SM00349">
    <property type="entry name" value="KRAB"/>
    <property type="match status" value="1"/>
</dbReference>
<feature type="non-terminal residue" evidence="2">
    <location>
        <position position="67"/>
    </location>
</feature>
<dbReference type="SUPFAM" id="SSF109640">
    <property type="entry name" value="KRAB domain (Kruppel-associated box)"/>
    <property type="match status" value="1"/>
</dbReference>
<comment type="caution">
    <text evidence="2">The sequence shown here is derived from an EMBL/GenBank/DDBJ whole genome shotgun (WGS) entry which is preliminary data.</text>
</comment>
<dbReference type="InterPro" id="IPR050169">
    <property type="entry name" value="Krueppel_C2H2_ZnF"/>
</dbReference>
<dbReference type="PANTHER" id="PTHR23232:SF163">
    <property type="entry name" value="ZINC FINGER PROTEIN 589"/>
    <property type="match status" value="1"/>
</dbReference>
<feature type="domain" description="KRAB" evidence="1">
    <location>
        <begin position="7"/>
        <end position="67"/>
    </location>
</feature>
<evidence type="ECO:0000313" key="2">
    <source>
        <dbReference type="EMBL" id="NXG07715.1"/>
    </source>
</evidence>